<evidence type="ECO:0000313" key="3">
    <source>
        <dbReference type="EMBL" id="NYJ33614.1"/>
    </source>
</evidence>
<keyword evidence="2" id="KW-0732">Signal</keyword>
<accession>A0A7Z0EKA9</accession>
<dbReference type="PROSITE" id="PS51257">
    <property type="entry name" value="PROKAR_LIPOPROTEIN"/>
    <property type="match status" value="1"/>
</dbReference>
<evidence type="ECO:0000256" key="2">
    <source>
        <dbReference type="SAM" id="SignalP"/>
    </source>
</evidence>
<comment type="caution">
    <text evidence="3">The sequence shown here is derived from an EMBL/GenBank/DDBJ whole genome shotgun (WGS) entry which is preliminary data.</text>
</comment>
<sequence>MTTSRGTGTAVSAVLTALVLAGCSSGNPADGPEPDAGRRADGEGALPGDAGSSFPGREPPPTATEVLPLPDGPGVAESTIRLQGTPARVVVESLARGGETVELNYVVQNAGNTVDLPIRDFLTEEDDGTWSVAGAELVDSAYSRVHRTARDSEDRCVCSYLHDGELVLSPGDAVRFSATFAAPRTGDVEEMDVRLPLVGTFPGIPLE</sequence>
<feature type="signal peptide" evidence="2">
    <location>
        <begin position="1"/>
        <end position="29"/>
    </location>
</feature>
<evidence type="ECO:0000313" key="4">
    <source>
        <dbReference type="Proteomes" id="UP000572051"/>
    </source>
</evidence>
<evidence type="ECO:0000256" key="1">
    <source>
        <dbReference type="SAM" id="MobiDB-lite"/>
    </source>
</evidence>
<proteinExistence type="predicted"/>
<dbReference type="AlphaFoldDB" id="A0A7Z0EKA9"/>
<protein>
    <recommendedName>
        <fullName evidence="5">DUF4352 domain-containing protein</fullName>
    </recommendedName>
</protein>
<dbReference type="Proteomes" id="UP000572051">
    <property type="component" value="Unassembled WGS sequence"/>
</dbReference>
<evidence type="ECO:0008006" key="5">
    <source>
        <dbReference type="Google" id="ProtNLM"/>
    </source>
</evidence>
<keyword evidence="4" id="KW-1185">Reference proteome</keyword>
<name>A0A7Z0EKA9_9ACTN</name>
<dbReference type="RefSeq" id="WP_179821901.1">
    <property type="nucleotide sequence ID" value="NZ_JACCFS010000001.1"/>
</dbReference>
<organism evidence="3 4">
    <name type="scientific">Nocardiopsis aegyptia</name>
    <dbReference type="NCBI Taxonomy" id="220378"/>
    <lineage>
        <taxon>Bacteria</taxon>
        <taxon>Bacillati</taxon>
        <taxon>Actinomycetota</taxon>
        <taxon>Actinomycetes</taxon>
        <taxon>Streptosporangiales</taxon>
        <taxon>Nocardiopsidaceae</taxon>
        <taxon>Nocardiopsis</taxon>
    </lineage>
</organism>
<dbReference type="EMBL" id="JACCFS010000001">
    <property type="protein sequence ID" value="NYJ33614.1"/>
    <property type="molecule type" value="Genomic_DNA"/>
</dbReference>
<feature type="chain" id="PRO_5031319421" description="DUF4352 domain-containing protein" evidence="2">
    <location>
        <begin position="30"/>
        <end position="207"/>
    </location>
</feature>
<feature type="region of interest" description="Disordered" evidence="1">
    <location>
        <begin position="22"/>
        <end position="74"/>
    </location>
</feature>
<reference evidence="3 4" key="1">
    <citation type="submission" date="2020-07" db="EMBL/GenBank/DDBJ databases">
        <title>Sequencing the genomes of 1000 actinobacteria strains.</title>
        <authorList>
            <person name="Klenk H.-P."/>
        </authorList>
    </citation>
    <scope>NUCLEOTIDE SEQUENCE [LARGE SCALE GENOMIC DNA]</scope>
    <source>
        <strain evidence="3 4">DSM 44442</strain>
    </source>
</reference>
<gene>
    <name evidence="3" type="ORF">HNR10_001495</name>
</gene>